<organism evidence="2 3">
    <name type="scientific">Bacillus pseudomycoides</name>
    <dbReference type="NCBI Taxonomy" id="64104"/>
    <lineage>
        <taxon>Bacteria</taxon>
        <taxon>Bacillati</taxon>
        <taxon>Bacillota</taxon>
        <taxon>Bacilli</taxon>
        <taxon>Bacillales</taxon>
        <taxon>Bacillaceae</taxon>
        <taxon>Bacillus</taxon>
        <taxon>Bacillus cereus group</taxon>
    </lineage>
</organism>
<dbReference type="InterPro" id="IPR029442">
    <property type="entry name" value="GyrI-like"/>
</dbReference>
<comment type="caution">
    <text evidence="2">The sequence shown here is derived from an EMBL/GenBank/DDBJ whole genome shotgun (WGS) entry which is preliminary data.</text>
</comment>
<evidence type="ECO:0000259" key="1">
    <source>
        <dbReference type="SMART" id="SM00871"/>
    </source>
</evidence>
<dbReference type="RefSeq" id="WP_097969654.1">
    <property type="nucleotide sequence ID" value="NZ_NUAS01000181.1"/>
</dbReference>
<feature type="domain" description="AraC effector-binding" evidence="1">
    <location>
        <begin position="1"/>
        <end position="148"/>
    </location>
</feature>
<dbReference type="InterPro" id="IPR011256">
    <property type="entry name" value="Reg_factor_effector_dom_sf"/>
</dbReference>
<accession>A0A2C4FBU4</accession>
<evidence type="ECO:0000313" key="3">
    <source>
        <dbReference type="Proteomes" id="UP000219775"/>
    </source>
</evidence>
<protein>
    <submittedName>
        <fullName evidence="2">DNA gyrase inhibitor</fullName>
    </submittedName>
</protein>
<dbReference type="PANTHER" id="PTHR40055">
    <property type="entry name" value="TRANSCRIPTIONAL REGULATOR YGIV-RELATED"/>
    <property type="match status" value="1"/>
</dbReference>
<name>A0A2C4FBU4_9BACI</name>
<reference evidence="2 3" key="1">
    <citation type="submission" date="2017-09" db="EMBL/GenBank/DDBJ databases">
        <title>Large-scale bioinformatics analysis of Bacillus genomes uncovers conserved roles of natural products in bacterial physiology.</title>
        <authorList>
            <consortium name="Agbiome Team Llc"/>
            <person name="Bleich R.M."/>
            <person name="Grubbs K.J."/>
            <person name="Santa Maria K.C."/>
            <person name="Allen S.E."/>
            <person name="Farag S."/>
            <person name="Shank E.A."/>
            <person name="Bowers A."/>
        </authorList>
    </citation>
    <scope>NUCLEOTIDE SEQUENCE [LARGE SCALE GENOMIC DNA]</scope>
    <source>
        <strain evidence="2 3">AFS009893</strain>
    </source>
</reference>
<dbReference type="EMBL" id="NUDP01000303">
    <property type="protein sequence ID" value="PEM56313.1"/>
    <property type="molecule type" value="Genomic_DNA"/>
</dbReference>
<gene>
    <name evidence="2" type="ORF">CN613_30120</name>
</gene>
<dbReference type="Pfam" id="PF06445">
    <property type="entry name" value="GyrI-like"/>
    <property type="match status" value="1"/>
</dbReference>
<proteinExistence type="predicted"/>
<dbReference type="InterPro" id="IPR050908">
    <property type="entry name" value="SmbC-like"/>
</dbReference>
<dbReference type="AlphaFoldDB" id="A0A2C4FBU4"/>
<dbReference type="SUPFAM" id="SSF55136">
    <property type="entry name" value="Probable bacterial effector-binding domain"/>
    <property type="match status" value="1"/>
</dbReference>
<dbReference type="SMART" id="SM00871">
    <property type="entry name" value="AraC_E_bind"/>
    <property type="match status" value="1"/>
</dbReference>
<sequence length="150" mass="17139">MKFKVETLPNYRIAYVRRVGPYGPANIEVMEKLKKWANEKDLLKSATLLAIPQDNPETTLPENCRFDACIVISKDYQLDDSICESELSGGKYLIYEIKHTAEDIQKAYADIFPSLQSNGYQIDNKPILERYAGDMINNPYCEICVPIKPL</sequence>
<evidence type="ECO:0000313" key="2">
    <source>
        <dbReference type="EMBL" id="PEM56313.1"/>
    </source>
</evidence>
<dbReference type="Gene3D" id="3.20.80.10">
    <property type="entry name" value="Regulatory factor, effector binding domain"/>
    <property type="match status" value="1"/>
</dbReference>
<dbReference type="InterPro" id="IPR010499">
    <property type="entry name" value="AraC_E-bd"/>
</dbReference>
<dbReference type="Proteomes" id="UP000219775">
    <property type="component" value="Unassembled WGS sequence"/>
</dbReference>
<dbReference type="PANTHER" id="PTHR40055:SF1">
    <property type="entry name" value="TRANSCRIPTIONAL REGULATOR YGIV-RELATED"/>
    <property type="match status" value="1"/>
</dbReference>